<feature type="compositionally biased region" description="Pro residues" evidence="1">
    <location>
        <begin position="108"/>
        <end position="120"/>
    </location>
</feature>
<feature type="chain" id="PRO_5002791356" description="DUF4794 domain-containing protein" evidence="2">
    <location>
        <begin position="24"/>
        <end position="315"/>
    </location>
</feature>
<dbReference type="OMA" id="IGLGHMT"/>
<evidence type="ECO:0000313" key="4">
    <source>
        <dbReference type="Proteomes" id="UP000007801"/>
    </source>
</evidence>
<protein>
    <recommendedName>
        <fullName evidence="5">DUF4794 domain-containing protein</fullName>
    </recommendedName>
</protein>
<reference evidence="3 4" key="1">
    <citation type="journal article" date="2007" name="Nature">
        <title>Evolution of genes and genomes on the Drosophila phylogeny.</title>
        <authorList>
            <consortium name="Drosophila 12 Genomes Consortium"/>
            <person name="Clark A.G."/>
            <person name="Eisen M.B."/>
            <person name="Smith D.R."/>
            <person name="Bergman C.M."/>
            <person name="Oliver B."/>
            <person name="Markow T.A."/>
            <person name="Kaufman T.C."/>
            <person name="Kellis M."/>
            <person name="Gelbart W."/>
            <person name="Iyer V.N."/>
            <person name="Pollard D.A."/>
            <person name="Sackton T.B."/>
            <person name="Larracuente A.M."/>
            <person name="Singh N.D."/>
            <person name="Abad J.P."/>
            <person name="Abt D.N."/>
            <person name="Adryan B."/>
            <person name="Aguade M."/>
            <person name="Akashi H."/>
            <person name="Anderson W.W."/>
            <person name="Aquadro C.F."/>
            <person name="Ardell D.H."/>
            <person name="Arguello R."/>
            <person name="Artieri C.G."/>
            <person name="Barbash D.A."/>
            <person name="Barker D."/>
            <person name="Barsanti P."/>
            <person name="Batterham P."/>
            <person name="Batzoglou S."/>
            <person name="Begun D."/>
            <person name="Bhutkar A."/>
            <person name="Blanco E."/>
            <person name="Bosak S.A."/>
            <person name="Bradley R.K."/>
            <person name="Brand A.D."/>
            <person name="Brent M.R."/>
            <person name="Brooks A.N."/>
            <person name="Brown R.H."/>
            <person name="Butlin R.K."/>
            <person name="Caggese C."/>
            <person name="Calvi B.R."/>
            <person name="Bernardo de Carvalho A."/>
            <person name="Caspi A."/>
            <person name="Castrezana S."/>
            <person name="Celniker S.E."/>
            <person name="Chang J.L."/>
            <person name="Chapple C."/>
            <person name="Chatterji S."/>
            <person name="Chinwalla A."/>
            <person name="Civetta A."/>
            <person name="Clifton S.W."/>
            <person name="Comeron J.M."/>
            <person name="Costello J.C."/>
            <person name="Coyne J.A."/>
            <person name="Daub J."/>
            <person name="David R.G."/>
            <person name="Delcher A.L."/>
            <person name="Delehaunty K."/>
            <person name="Do C.B."/>
            <person name="Ebling H."/>
            <person name="Edwards K."/>
            <person name="Eickbush T."/>
            <person name="Evans J.D."/>
            <person name="Filipski A."/>
            <person name="Findeiss S."/>
            <person name="Freyhult E."/>
            <person name="Fulton L."/>
            <person name="Fulton R."/>
            <person name="Garcia A.C."/>
            <person name="Gardiner A."/>
            <person name="Garfield D.A."/>
            <person name="Garvin B.E."/>
            <person name="Gibson G."/>
            <person name="Gilbert D."/>
            <person name="Gnerre S."/>
            <person name="Godfrey J."/>
            <person name="Good R."/>
            <person name="Gotea V."/>
            <person name="Gravely B."/>
            <person name="Greenberg A.J."/>
            <person name="Griffiths-Jones S."/>
            <person name="Gross S."/>
            <person name="Guigo R."/>
            <person name="Gustafson E.A."/>
            <person name="Haerty W."/>
            <person name="Hahn M.W."/>
            <person name="Halligan D.L."/>
            <person name="Halpern A.L."/>
            <person name="Halter G.M."/>
            <person name="Han M.V."/>
            <person name="Heger A."/>
            <person name="Hillier L."/>
            <person name="Hinrichs A.S."/>
            <person name="Holmes I."/>
            <person name="Hoskins R.A."/>
            <person name="Hubisz M.J."/>
            <person name="Hultmark D."/>
            <person name="Huntley M.A."/>
            <person name="Jaffe D.B."/>
            <person name="Jagadeeshan S."/>
            <person name="Jeck W.R."/>
            <person name="Johnson J."/>
            <person name="Jones C.D."/>
            <person name="Jordan W.C."/>
            <person name="Karpen G.H."/>
            <person name="Kataoka E."/>
            <person name="Keightley P.D."/>
            <person name="Kheradpour P."/>
            <person name="Kirkness E.F."/>
            <person name="Koerich L.B."/>
            <person name="Kristiansen K."/>
            <person name="Kudrna D."/>
            <person name="Kulathinal R.J."/>
            <person name="Kumar S."/>
            <person name="Kwok R."/>
            <person name="Lander E."/>
            <person name="Langley C.H."/>
            <person name="Lapoint R."/>
            <person name="Lazzaro B.P."/>
            <person name="Lee S.J."/>
            <person name="Levesque L."/>
            <person name="Li R."/>
            <person name="Lin C.F."/>
            <person name="Lin M.F."/>
            <person name="Lindblad-Toh K."/>
            <person name="Llopart A."/>
            <person name="Long M."/>
            <person name="Low L."/>
            <person name="Lozovsky E."/>
            <person name="Lu J."/>
            <person name="Luo M."/>
            <person name="Machado C.A."/>
            <person name="Makalowski W."/>
            <person name="Marzo M."/>
            <person name="Matsuda M."/>
            <person name="Matzkin L."/>
            <person name="McAllister B."/>
            <person name="McBride C.S."/>
            <person name="McKernan B."/>
            <person name="McKernan K."/>
            <person name="Mendez-Lago M."/>
            <person name="Minx P."/>
            <person name="Mollenhauer M.U."/>
            <person name="Montooth K."/>
            <person name="Mount S.M."/>
            <person name="Mu X."/>
            <person name="Myers E."/>
            <person name="Negre B."/>
            <person name="Newfeld S."/>
            <person name="Nielsen R."/>
            <person name="Noor M.A."/>
            <person name="O'Grady P."/>
            <person name="Pachter L."/>
            <person name="Papaceit M."/>
            <person name="Parisi M.J."/>
            <person name="Parisi M."/>
            <person name="Parts L."/>
            <person name="Pedersen J.S."/>
            <person name="Pesole G."/>
            <person name="Phillippy A.M."/>
            <person name="Ponting C.P."/>
            <person name="Pop M."/>
            <person name="Porcelli D."/>
            <person name="Powell J.R."/>
            <person name="Prohaska S."/>
            <person name="Pruitt K."/>
            <person name="Puig M."/>
            <person name="Quesneville H."/>
            <person name="Ram K.R."/>
            <person name="Rand D."/>
            <person name="Rasmussen M.D."/>
            <person name="Reed L.K."/>
            <person name="Reenan R."/>
            <person name="Reily A."/>
            <person name="Remington K.A."/>
            <person name="Rieger T.T."/>
            <person name="Ritchie M.G."/>
            <person name="Robin C."/>
            <person name="Rogers Y.H."/>
            <person name="Rohde C."/>
            <person name="Rozas J."/>
            <person name="Rubenfield M.J."/>
            <person name="Ruiz A."/>
            <person name="Russo S."/>
            <person name="Salzberg S.L."/>
            <person name="Sanchez-Gracia A."/>
            <person name="Saranga D.J."/>
            <person name="Sato H."/>
            <person name="Schaeffer S.W."/>
            <person name="Schatz M.C."/>
            <person name="Schlenke T."/>
            <person name="Schwartz R."/>
            <person name="Segarra C."/>
            <person name="Singh R.S."/>
            <person name="Sirot L."/>
            <person name="Sirota M."/>
            <person name="Sisneros N.B."/>
            <person name="Smith C.D."/>
            <person name="Smith T.F."/>
            <person name="Spieth J."/>
            <person name="Stage D.E."/>
            <person name="Stark A."/>
            <person name="Stephan W."/>
            <person name="Strausberg R.L."/>
            <person name="Strempel S."/>
            <person name="Sturgill D."/>
            <person name="Sutton G."/>
            <person name="Sutton G.G."/>
            <person name="Tao W."/>
            <person name="Teichmann S."/>
            <person name="Tobari Y.N."/>
            <person name="Tomimura Y."/>
            <person name="Tsolas J.M."/>
            <person name="Valente V.L."/>
            <person name="Venter E."/>
            <person name="Venter J.C."/>
            <person name="Vicario S."/>
            <person name="Vieira F.G."/>
            <person name="Vilella A.J."/>
            <person name="Villasante A."/>
            <person name="Walenz B."/>
            <person name="Wang J."/>
            <person name="Wasserman M."/>
            <person name="Watts T."/>
            <person name="Wilson D."/>
            <person name="Wilson R.K."/>
            <person name="Wing R.A."/>
            <person name="Wolfner M.F."/>
            <person name="Wong A."/>
            <person name="Wong G.K."/>
            <person name="Wu C.I."/>
            <person name="Wu G."/>
            <person name="Yamamoto D."/>
            <person name="Yang H.P."/>
            <person name="Yang S.P."/>
            <person name="Yorke J.A."/>
            <person name="Yoshida K."/>
            <person name="Zdobnov E."/>
            <person name="Zhang P."/>
            <person name="Zhang Y."/>
            <person name="Zimin A.V."/>
            <person name="Baldwin J."/>
            <person name="Abdouelleil A."/>
            <person name="Abdulkadir J."/>
            <person name="Abebe A."/>
            <person name="Abera B."/>
            <person name="Abreu J."/>
            <person name="Acer S.C."/>
            <person name="Aftuck L."/>
            <person name="Alexander A."/>
            <person name="An P."/>
            <person name="Anderson E."/>
            <person name="Anderson S."/>
            <person name="Arachi H."/>
            <person name="Azer M."/>
            <person name="Bachantsang P."/>
            <person name="Barry A."/>
            <person name="Bayul T."/>
            <person name="Berlin A."/>
            <person name="Bessette D."/>
            <person name="Bloom T."/>
            <person name="Blye J."/>
            <person name="Boguslavskiy L."/>
            <person name="Bonnet C."/>
            <person name="Boukhgalter B."/>
            <person name="Bourzgui I."/>
            <person name="Brown A."/>
            <person name="Cahill P."/>
            <person name="Channer S."/>
            <person name="Cheshatsang Y."/>
            <person name="Chuda L."/>
            <person name="Citroen M."/>
            <person name="Collymore A."/>
            <person name="Cooke P."/>
            <person name="Costello M."/>
            <person name="D'Aco K."/>
            <person name="Daza R."/>
            <person name="De Haan G."/>
            <person name="DeGray S."/>
            <person name="DeMaso C."/>
            <person name="Dhargay N."/>
            <person name="Dooley K."/>
            <person name="Dooley E."/>
            <person name="Doricent M."/>
            <person name="Dorje P."/>
            <person name="Dorjee K."/>
            <person name="Dupes A."/>
            <person name="Elong R."/>
            <person name="Falk J."/>
            <person name="Farina A."/>
            <person name="Faro S."/>
            <person name="Ferguson D."/>
            <person name="Fisher S."/>
            <person name="Foley C.D."/>
            <person name="Franke A."/>
            <person name="Friedrich D."/>
            <person name="Gadbois L."/>
            <person name="Gearin G."/>
            <person name="Gearin C.R."/>
            <person name="Giannoukos G."/>
            <person name="Goode T."/>
            <person name="Graham J."/>
            <person name="Grandbois E."/>
            <person name="Grewal S."/>
            <person name="Gyaltsen K."/>
            <person name="Hafez N."/>
            <person name="Hagos B."/>
            <person name="Hall J."/>
            <person name="Henson C."/>
            <person name="Hollinger A."/>
            <person name="Honan T."/>
            <person name="Huard M.D."/>
            <person name="Hughes L."/>
            <person name="Hurhula B."/>
            <person name="Husby M.E."/>
            <person name="Kamat A."/>
            <person name="Kanga B."/>
            <person name="Kashin S."/>
            <person name="Khazanovich D."/>
            <person name="Kisner P."/>
            <person name="Lance K."/>
            <person name="Lara M."/>
            <person name="Lee W."/>
            <person name="Lennon N."/>
            <person name="Letendre F."/>
            <person name="LeVine R."/>
            <person name="Lipovsky A."/>
            <person name="Liu X."/>
            <person name="Liu J."/>
            <person name="Liu S."/>
            <person name="Lokyitsang T."/>
            <person name="Lokyitsang Y."/>
            <person name="Lubonja R."/>
            <person name="Lui A."/>
            <person name="MacDonald P."/>
            <person name="Magnisalis V."/>
            <person name="Maru K."/>
            <person name="Matthews C."/>
            <person name="McCusker W."/>
            <person name="McDonough S."/>
            <person name="Mehta T."/>
            <person name="Meldrim J."/>
            <person name="Meneus L."/>
            <person name="Mihai O."/>
            <person name="Mihalev A."/>
            <person name="Mihova T."/>
            <person name="Mittelman R."/>
            <person name="Mlenga V."/>
            <person name="Montmayeur A."/>
            <person name="Mulrain L."/>
            <person name="Navidi A."/>
            <person name="Naylor J."/>
            <person name="Negash T."/>
            <person name="Nguyen T."/>
            <person name="Nguyen N."/>
            <person name="Nicol R."/>
            <person name="Norbu C."/>
            <person name="Norbu N."/>
            <person name="Novod N."/>
            <person name="O'Neill B."/>
            <person name="Osman S."/>
            <person name="Markiewicz E."/>
            <person name="Oyono O.L."/>
            <person name="Patti C."/>
            <person name="Phunkhang P."/>
            <person name="Pierre F."/>
            <person name="Priest M."/>
            <person name="Raghuraman S."/>
            <person name="Rege F."/>
            <person name="Reyes R."/>
            <person name="Rise C."/>
            <person name="Rogov P."/>
            <person name="Ross K."/>
            <person name="Ryan E."/>
            <person name="Settipalli S."/>
            <person name="Shea T."/>
            <person name="Sherpa N."/>
            <person name="Shi L."/>
            <person name="Shih D."/>
            <person name="Sparrow T."/>
            <person name="Spaulding J."/>
            <person name="Stalker J."/>
            <person name="Stange-Thomann N."/>
            <person name="Stavropoulos S."/>
            <person name="Stone C."/>
            <person name="Strader C."/>
            <person name="Tesfaye S."/>
            <person name="Thomson T."/>
            <person name="Thoulutsang Y."/>
            <person name="Thoulutsang D."/>
            <person name="Topham K."/>
            <person name="Topping I."/>
            <person name="Tsamla T."/>
            <person name="Vassiliev H."/>
            <person name="Vo A."/>
            <person name="Wangchuk T."/>
            <person name="Wangdi T."/>
            <person name="Weiand M."/>
            <person name="Wilkinson J."/>
            <person name="Wilson A."/>
            <person name="Yadav S."/>
            <person name="Young G."/>
            <person name="Yu Q."/>
            <person name="Zembek L."/>
            <person name="Zhong D."/>
            <person name="Zimmer A."/>
            <person name="Zwirko Z."/>
            <person name="Jaffe D.B."/>
            <person name="Alvarez P."/>
            <person name="Brockman W."/>
            <person name="Butler J."/>
            <person name="Chin C."/>
            <person name="Gnerre S."/>
            <person name="Grabherr M."/>
            <person name="Kleber M."/>
            <person name="Mauceli E."/>
            <person name="MacCallum I."/>
        </authorList>
    </citation>
    <scope>NUCLEOTIDE SEQUENCE [LARGE SCALE GENOMIC DNA]</scope>
    <source>
        <strain evidence="4">Tucson 14024-0371.13</strain>
    </source>
</reference>
<evidence type="ECO:0008006" key="5">
    <source>
        <dbReference type="Google" id="ProtNLM"/>
    </source>
</evidence>
<dbReference type="AlphaFoldDB" id="B3MYB6"/>
<evidence type="ECO:0000256" key="1">
    <source>
        <dbReference type="SAM" id="MobiDB-lite"/>
    </source>
</evidence>
<feature type="region of interest" description="Disordered" evidence="1">
    <location>
        <begin position="99"/>
        <end position="120"/>
    </location>
</feature>
<evidence type="ECO:0000256" key="2">
    <source>
        <dbReference type="SAM" id="SignalP"/>
    </source>
</evidence>
<dbReference type="EMBL" id="CH902632">
    <property type="protein sequence ID" value="EDV32610.1"/>
    <property type="molecule type" value="Genomic_DNA"/>
</dbReference>
<keyword evidence="4" id="KW-1185">Reference proteome</keyword>
<dbReference type="PhylomeDB" id="B3MYB6"/>
<dbReference type="FunCoup" id="B3MYB6">
    <property type="interactions" value="3"/>
</dbReference>
<dbReference type="HOGENOM" id="CLU_080535_0_0_1"/>
<keyword evidence="2" id="KW-0732">Signal</keyword>
<dbReference type="GeneID" id="6504726"/>
<accession>B3MYB6</accession>
<dbReference type="eggNOG" id="ENOG502SEY1">
    <property type="taxonomic scope" value="Eukaryota"/>
</dbReference>
<proteinExistence type="predicted"/>
<name>B3MYB6_DROAN</name>
<dbReference type="STRING" id="7217.B3MYB6"/>
<sequence>MIGSVRATLLGLVLQILVDGLAGQQPQQFVLARPQRSLYEPLEHLGPVAPLGWNTIPSGGGLGLDSGLGLGEWSYNPIGLGHMSKDELLTLLEAWKEVEQESATTTAAPPPPPTTTRPPILILPPPSPPPPRPIIPAPAPAPAPAPLPVPQLPAGTPITVRLPAFVPIRLAAMFTPPAGGAGIAGGPDAAPAPAPDAAAADGDDLVTDDVADDDTAAAPRLFRFMSMPLNRNRAPTSPQSRQQFVVRNTLDSVDAGTAPLKQTIKPIVKAPAPKSPVAPPAAPSFRSRYGNLPPHLANARFELVPSSQIIGDWRE</sequence>
<dbReference type="OrthoDB" id="8063920at2759"/>
<organism evidence="3 4">
    <name type="scientific">Drosophila ananassae</name>
    <name type="common">Fruit fly</name>
    <dbReference type="NCBI Taxonomy" id="7217"/>
    <lineage>
        <taxon>Eukaryota</taxon>
        <taxon>Metazoa</taxon>
        <taxon>Ecdysozoa</taxon>
        <taxon>Arthropoda</taxon>
        <taxon>Hexapoda</taxon>
        <taxon>Insecta</taxon>
        <taxon>Pterygota</taxon>
        <taxon>Neoptera</taxon>
        <taxon>Endopterygota</taxon>
        <taxon>Diptera</taxon>
        <taxon>Brachycera</taxon>
        <taxon>Muscomorpha</taxon>
        <taxon>Ephydroidea</taxon>
        <taxon>Drosophilidae</taxon>
        <taxon>Drosophila</taxon>
        <taxon>Sophophora</taxon>
    </lineage>
</organism>
<gene>
    <name evidence="3" type="primary">Dana\GF22057</name>
    <name evidence="3" type="synonym">dana_GLEANR_6047</name>
    <name evidence="3" type="ORF">GF22057</name>
</gene>
<dbReference type="InParanoid" id="B3MYB6"/>
<dbReference type="Proteomes" id="UP000007801">
    <property type="component" value="Unassembled WGS sequence"/>
</dbReference>
<dbReference type="KEGG" id="dan:6504726"/>
<feature type="signal peptide" evidence="2">
    <location>
        <begin position="1"/>
        <end position="23"/>
    </location>
</feature>
<evidence type="ECO:0000313" key="3">
    <source>
        <dbReference type="EMBL" id="EDV32610.1"/>
    </source>
</evidence>